<name>A0ABD1KD13_9TELE</name>
<feature type="domain" description="DDE Tnp4" evidence="3">
    <location>
        <begin position="66"/>
        <end position="144"/>
    </location>
</feature>
<evidence type="ECO:0000256" key="1">
    <source>
        <dbReference type="ARBA" id="ARBA00001968"/>
    </source>
</evidence>
<evidence type="ECO:0000313" key="5">
    <source>
        <dbReference type="Proteomes" id="UP001591681"/>
    </source>
</evidence>
<proteinExistence type="predicted"/>
<keyword evidence="2" id="KW-0479">Metal-binding</keyword>
<dbReference type="Proteomes" id="UP001591681">
    <property type="component" value="Unassembled WGS sequence"/>
</dbReference>
<comment type="cofactor">
    <cofactor evidence="1">
        <name>a divalent metal cation</name>
        <dbReference type="ChEBI" id="CHEBI:60240"/>
    </cofactor>
</comment>
<comment type="caution">
    <text evidence="4">The sequence shown here is derived from an EMBL/GenBank/DDBJ whole genome shotgun (WGS) entry which is preliminary data.</text>
</comment>
<sequence length="144" mass="16115">MGLKARPIHHVILDAVLANPAAPSTEAEAEAAIKNWLRLSGDPCEKRMSSAVFQRISGLDRIIGAIDGCHIRLQRPPIRGGDYMNWKCYYFVLLQGIVNDEGRFIDIFAGPPGRVHDARMLRGSAFYDNWQEKMEGYRLLGDSA</sequence>
<gene>
    <name evidence="4" type="ORF">ACEWY4_006156</name>
</gene>
<evidence type="ECO:0000313" key="4">
    <source>
        <dbReference type="EMBL" id="KAL2096949.1"/>
    </source>
</evidence>
<accession>A0ABD1KD13</accession>
<evidence type="ECO:0000259" key="3">
    <source>
        <dbReference type="Pfam" id="PF13359"/>
    </source>
</evidence>
<dbReference type="AlphaFoldDB" id="A0ABD1KD13"/>
<dbReference type="EMBL" id="JBHFQA010000006">
    <property type="protein sequence ID" value="KAL2096949.1"/>
    <property type="molecule type" value="Genomic_DNA"/>
</dbReference>
<evidence type="ECO:0000256" key="2">
    <source>
        <dbReference type="ARBA" id="ARBA00022723"/>
    </source>
</evidence>
<reference evidence="4 5" key="1">
    <citation type="submission" date="2024-09" db="EMBL/GenBank/DDBJ databases">
        <title>A chromosome-level genome assembly of Gray's grenadier anchovy, Coilia grayii.</title>
        <authorList>
            <person name="Fu Z."/>
        </authorList>
    </citation>
    <scope>NUCLEOTIDE SEQUENCE [LARGE SCALE GENOMIC DNA]</scope>
    <source>
        <strain evidence="4">G4</strain>
        <tissue evidence="4">Muscle</tissue>
    </source>
</reference>
<organism evidence="4 5">
    <name type="scientific">Coilia grayii</name>
    <name type="common">Gray's grenadier anchovy</name>
    <dbReference type="NCBI Taxonomy" id="363190"/>
    <lineage>
        <taxon>Eukaryota</taxon>
        <taxon>Metazoa</taxon>
        <taxon>Chordata</taxon>
        <taxon>Craniata</taxon>
        <taxon>Vertebrata</taxon>
        <taxon>Euteleostomi</taxon>
        <taxon>Actinopterygii</taxon>
        <taxon>Neopterygii</taxon>
        <taxon>Teleostei</taxon>
        <taxon>Clupei</taxon>
        <taxon>Clupeiformes</taxon>
        <taxon>Clupeoidei</taxon>
        <taxon>Engraulidae</taxon>
        <taxon>Coilinae</taxon>
        <taxon>Coilia</taxon>
    </lineage>
</organism>
<dbReference type="GO" id="GO:0046872">
    <property type="term" value="F:metal ion binding"/>
    <property type="evidence" value="ECO:0007669"/>
    <property type="project" value="UniProtKB-KW"/>
</dbReference>
<dbReference type="InterPro" id="IPR027806">
    <property type="entry name" value="HARBI1_dom"/>
</dbReference>
<dbReference type="Pfam" id="PF13359">
    <property type="entry name" value="DDE_Tnp_4"/>
    <property type="match status" value="1"/>
</dbReference>
<protein>
    <recommendedName>
        <fullName evidence="3">DDE Tnp4 domain-containing protein</fullName>
    </recommendedName>
</protein>
<keyword evidence="5" id="KW-1185">Reference proteome</keyword>